<evidence type="ECO:0000256" key="12">
    <source>
        <dbReference type="ARBA" id="ARBA00023163"/>
    </source>
</evidence>
<feature type="binding site" evidence="14">
    <location>
        <position position="87"/>
    </location>
    <ligand>
        <name>Fe cation</name>
        <dbReference type="ChEBI" id="CHEBI:24875"/>
    </ligand>
</feature>
<keyword evidence="5 15" id="KW-0963">Cytoplasm</keyword>
<feature type="binding site" evidence="13">
    <location>
        <position position="96"/>
    </location>
    <ligand>
        <name>Zn(2+)</name>
        <dbReference type="ChEBI" id="CHEBI:29105"/>
    </ligand>
</feature>
<reference evidence="17" key="1">
    <citation type="journal article" date="2018" name="Front. Microbiol.">
        <title>Genome-Based Analysis Reveals the Taxonomy and Diversity of the Family Idiomarinaceae.</title>
        <authorList>
            <person name="Liu Y."/>
            <person name="Lai Q."/>
            <person name="Shao Z."/>
        </authorList>
    </citation>
    <scope>NUCLEOTIDE SEQUENCE [LARGE SCALE GENOMIC DNA]</scope>
    <source>
        <strain evidence="17">GBPy7</strain>
    </source>
</reference>
<evidence type="ECO:0000256" key="2">
    <source>
        <dbReference type="ARBA" id="ARBA00007957"/>
    </source>
</evidence>
<evidence type="ECO:0000256" key="14">
    <source>
        <dbReference type="PIRSR" id="PIRSR602481-2"/>
    </source>
</evidence>
<accession>A0A432VZP7</accession>
<keyword evidence="9 14" id="KW-0408">Iron</keyword>
<dbReference type="OrthoDB" id="8659436at2"/>
<comment type="cofactor">
    <cofactor evidence="14">
        <name>Mn(2+)</name>
        <dbReference type="ChEBI" id="CHEBI:29035"/>
    </cofactor>
    <cofactor evidence="14">
        <name>Fe(2+)</name>
        <dbReference type="ChEBI" id="CHEBI:29033"/>
    </cofactor>
    <text evidence="14">Binds 1 Mn(2+) or Fe(2+) ion per subunit.</text>
</comment>
<evidence type="ECO:0000256" key="1">
    <source>
        <dbReference type="ARBA" id="ARBA00004496"/>
    </source>
</evidence>
<dbReference type="GO" id="GO:0008270">
    <property type="term" value="F:zinc ion binding"/>
    <property type="evidence" value="ECO:0007669"/>
    <property type="project" value="TreeGrafter"/>
</dbReference>
<keyword evidence="17" id="KW-1185">Reference proteome</keyword>
<keyword evidence="7 13" id="KW-0479">Metal-binding</keyword>
<evidence type="ECO:0000313" key="17">
    <source>
        <dbReference type="Proteomes" id="UP000288395"/>
    </source>
</evidence>
<dbReference type="AlphaFoldDB" id="A0A432VZP7"/>
<protein>
    <recommendedName>
        <fullName evidence="4 15">Ferric uptake regulation protein</fullName>
    </recommendedName>
</protein>
<evidence type="ECO:0000256" key="11">
    <source>
        <dbReference type="ARBA" id="ARBA00023125"/>
    </source>
</evidence>
<name>A0A432VZP7_9GAMM</name>
<dbReference type="SUPFAM" id="SSF46785">
    <property type="entry name" value="Winged helix' DNA-binding domain"/>
    <property type="match status" value="1"/>
</dbReference>
<evidence type="ECO:0000256" key="6">
    <source>
        <dbReference type="ARBA" id="ARBA00022491"/>
    </source>
</evidence>
<dbReference type="Proteomes" id="UP000288395">
    <property type="component" value="Unassembled WGS sequence"/>
</dbReference>
<dbReference type="InterPro" id="IPR036388">
    <property type="entry name" value="WH-like_DNA-bd_sf"/>
</dbReference>
<comment type="cofactor">
    <cofactor evidence="13">
        <name>Zn(2+)</name>
        <dbReference type="ChEBI" id="CHEBI:29105"/>
    </cofactor>
    <text evidence="13">Binds 1 zinc ion per subunit.</text>
</comment>
<dbReference type="InterPro" id="IPR036390">
    <property type="entry name" value="WH_DNA-bd_sf"/>
</dbReference>
<dbReference type="GO" id="GO:0000976">
    <property type="term" value="F:transcription cis-regulatory region binding"/>
    <property type="evidence" value="ECO:0007669"/>
    <property type="project" value="TreeGrafter"/>
</dbReference>
<evidence type="ECO:0000256" key="8">
    <source>
        <dbReference type="ARBA" id="ARBA00022833"/>
    </source>
</evidence>
<evidence type="ECO:0000256" key="5">
    <source>
        <dbReference type="ARBA" id="ARBA00022490"/>
    </source>
</evidence>
<dbReference type="Gene3D" id="3.30.1490.190">
    <property type="match status" value="1"/>
</dbReference>
<dbReference type="FunFam" id="3.30.1490.190:FF:000001">
    <property type="entry name" value="Ferric uptake regulation protein"/>
    <property type="match status" value="1"/>
</dbReference>
<dbReference type="PANTHER" id="PTHR33202">
    <property type="entry name" value="ZINC UPTAKE REGULATION PROTEIN"/>
    <property type="match status" value="1"/>
</dbReference>
<keyword evidence="11 15" id="KW-0238">DNA-binding</keyword>
<comment type="subcellular location">
    <subcellularLocation>
        <location evidence="1 15">Cytoplasm</location>
    </subcellularLocation>
</comment>
<keyword evidence="6 15" id="KW-0678">Repressor</keyword>
<evidence type="ECO:0000256" key="15">
    <source>
        <dbReference type="RuleBase" id="RU364037"/>
    </source>
</evidence>
<dbReference type="GO" id="GO:1900705">
    <property type="term" value="P:negative regulation of siderophore biosynthetic process"/>
    <property type="evidence" value="ECO:0007669"/>
    <property type="project" value="TreeGrafter"/>
</dbReference>
<keyword evidence="10 15" id="KW-0805">Transcription regulation</keyword>
<evidence type="ECO:0000256" key="7">
    <source>
        <dbReference type="ARBA" id="ARBA00022723"/>
    </source>
</evidence>
<comment type="caution">
    <text evidence="16">The sequence shown here is derived from an EMBL/GenBank/DDBJ whole genome shotgun (WGS) entry which is preliminary data.</text>
</comment>
<dbReference type="GO" id="GO:0045892">
    <property type="term" value="P:negative regulation of DNA-templated transcription"/>
    <property type="evidence" value="ECO:0007669"/>
    <property type="project" value="TreeGrafter"/>
</dbReference>
<dbReference type="InterPro" id="IPR043135">
    <property type="entry name" value="Fur_C"/>
</dbReference>
<feature type="binding site" evidence="14">
    <location>
        <position position="89"/>
    </location>
    <ligand>
        <name>Fe cation</name>
        <dbReference type="ChEBI" id="CHEBI:24875"/>
    </ligand>
</feature>
<feature type="binding site" evidence="14">
    <location>
        <position position="108"/>
    </location>
    <ligand>
        <name>Fe cation</name>
        <dbReference type="ChEBI" id="CHEBI:24875"/>
    </ligand>
</feature>
<dbReference type="InterPro" id="IPR002481">
    <property type="entry name" value="FUR"/>
</dbReference>
<gene>
    <name evidence="15" type="primary">fur</name>
    <name evidence="16" type="ORF">CWE08_03170</name>
</gene>
<dbReference type="GO" id="GO:0003700">
    <property type="term" value="F:DNA-binding transcription factor activity"/>
    <property type="evidence" value="ECO:0007669"/>
    <property type="project" value="UniProtKB-UniRule"/>
</dbReference>
<dbReference type="RefSeq" id="WP_126765562.1">
    <property type="nucleotide sequence ID" value="NZ_PIPJ01000002.1"/>
</dbReference>
<feature type="binding site" evidence="13">
    <location>
        <position position="133"/>
    </location>
    <ligand>
        <name>Zn(2+)</name>
        <dbReference type="ChEBI" id="CHEBI:29105"/>
    </ligand>
</feature>
<dbReference type="FunFam" id="1.10.10.10:FF:000007">
    <property type="entry name" value="Ferric uptake regulation protein"/>
    <property type="match status" value="1"/>
</dbReference>
<evidence type="ECO:0000256" key="13">
    <source>
        <dbReference type="PIRSR" id="PIRSR602481-1"/>
    </source>
</evidence>
<comment type="subunit">
    <text evidence="3 15">Homodimer.</text>
</comment>
<keyword evidence="12 15" id="KW-0804">Transcription</keyword>
<dbReference type="Pfam" id="PF01475">
    <property type="entry name" value="FUR"/>
    <property type="match status" value="1"/>
</dbReference>
<dbReference type="CDD" id="cd07153">
    <property type="entry name" value="Fur_like"/>
    <property type="match status" value="1"/>
</dbReference>
<evidence type="ECO:0000313" key="16">
    <source>
        <dbReference type="EMBL" id="RUO22203.1"/>
    </source>
</evidence>
<feature type="binding site" evidence="14">
    <location>
        <position position="125"/>
    </location>
    <ligand>
        <name>Fe cation</name>
        <dbReference type="ChEBI" id="CHEBI:24875"/>
    </ligand>
</feature>
<evidence type="ECO:0000256" key="10">
    <source>
        <dbReference type="ARBA" id="ARBA00023015"/>
    </source>
</evidence>
<dbReference type="PANTHER" id="PTHR33202:SF2">
    <property type="entry name" value="FERRIC UPTAKE REGULATION PROTEIN"/>
    <property type="match status" value="1"/>
</dbReference>
<dbReference type="EMBL" id="PIPJ01000002">
    <property type="protein sequence ID" value="RUO22203.1"/>
    <property type="molecule type" value="Genomic_DNA"/>
</dbReference>
<feature type="binding site" evidence="13">
    <location>
        <position position="93"/>
    </location>
    <ligand>
        <name>Zn(2+)</name>
        <dbReference type="ChEBI" id="CHEBI:29105"/>
    </ligand>
</feature>
<sequence length="155" mass="17655">MSNADVQLKQAGLKVTSPRIKILEVMKNPDHQHISAEDVFKILLEQGDEVGLATVYRVLNQFDDAGIVTRHHFEGGRSVFELSAKDHHDHLVCLTCGRVIEFEDETIERRQLSVAKEHGIKLTNHSLYLYGECKKPDSCEHNTDEAKHQRIELSQ</sequence>
<comment type="similarity">
    <text evidence="2 15">Belongs to the Fur family.</text>
</comment>
<keyword evidence="8 13" id="KW-0862">Zinc</keyword>
<evidence type="ECO:0000256" key="4">
    <source>
        <dbReference type="ARBA" id="ARBA00020910"/>
    </source>
</evidence>
<proteinExistence type="inferred from homology"/>
<dbReference type="Gene3D" id="1.10.10.10">
    <property type="entry name" value="Winged helix-like DNA-binding domain superfamily/Winged helix DNA-binding domain"/>
    <property type="match status" value="1"/>
</dbReference>
<evidence type="ECO:0000256" key="9">
    <source>
        <dbReference type="ARBA" id="ARBA00023004"/>
    </source>
</evidence>
<dbReference type="NCBIfam" id="NF006999">
    <property type="entry name" value="PRK09462.1"/>
    <property type="match status" value="1"/>
</dbReference>
<dbReference type="GO" id="GO:0005829">
    <property type="term" value="C:cytosol"/>
    <property type="evidence" value="ECO:0007669"/>
    <property type="project" value="TreeGrafter"/>
</dbReference>
<evidence type="ECO:0000256" key="3">
    <source>
        <dbReference type="ARBA" id="ARBA00011738"/>
    </source>
</evidence>
<organism evidence="16 17">
    <name type="scientific">Aliidiomarina iranensis</name>
    <dbReference type="NCBI Taxonomy" id="1434071"/>
    <lineage>
        <taxon>Bacteria</taxon>
        <taxon>Pseudomonadati</taxon>
        <taxon>Pseudomonadota</taxon>
        <taxon>Gammaproteobacteria</taxon>
        <taxon>Alteromonadales</taxon>
        <taxon>Idiomarinaceae</taxon>
        <taxon>Aliidiomarina</taxon>
    </lineage>
</organism>